<name>A0A8S9SCB4_BRACR</name>
<dbReference type="EMBL" id="QGKX02000004">
    <property type="protein sequence ID" value="KAF3598991.1"/>
    <property type="molecule type" value="Genomic_DNA"/>
</dbReference>
<comment type="caution">
    <text evidence="2">The sequence shown here is derived from an EMBL/GenBank/DDBJ whole genome shotgun (WGS) entry which is preliminary data.</text>
</comment>
<evidence type="ECO:0000313" key="2">
    <source>
        <dbReference type="EMBL" id="KAF3598991.1"/>
    </source>
</evidence>
<proteinExistence type="predicted"/>
<evidence type="ECO:0000256" key="1">
    <source>
        <dbReference type="SAM" id="MobiDB-lite"/>
    </source>
</evidence>
<accession>A0A8S9SCB4</accession>
<reference evidence="2" key="1">
    <citation type="submission" date="2019-12" db="EMBL/GenBank/DDBJ databases">
        <title>Genome sequencing and annotation of Brassica cretica.</title>
        <authorList>
            <person name="Studholme D.J."/>
            <person name="Sarris P."/>
        </authorList>
    </citation>
    <scope>NUCLEOTIDE SEQUENCE</scope>
    <source>
        <strain evidence="2">PFS-109/04</strain>
        <tissue evidence="2">Leaf</tissue>
    </source>
</reference>
<evidence type="ECO:0000313" key="3">
    <source>
        <dbReference type="Proteomes" id="UP000712600"/>
    </source>
</evidence>
<organism evidence="2 3">
    <name type="scientific">Brassica cretica</name>
    <name type="common">Mustard</name>
    <dbReference type="NCBI Taxonomy" id="69181"/>
    <lineage>
        <taxon>Eukaryota</taxon>
        <taxon>Viridiplantae</taxon>
        <taxon>Streptophyta</taxon>
        <taxon>Embryophyta</taxon>
        <taxon>Tracheophyta</taxon>
        <taxon>Spermatophyta</taxon>
        <taxon>Magnoliopsida</taxon>
        <taxon>eudicotyledons</taxon>
        <taxon>Gunneridae</taxon>
        <taxon>Pentapetalae</taxon>
        <taxon>rosids</taxon>
        <taxon>malvids</taxon>
        <taxon>Brassicales</taxon>
        <taxon>Brassicaceae</taxon>
        <taxon>Brassiceae</taxon>
        <taxon>Brassica</taxon>
    </lineage>
</organism>
<dbReference type="AlphaFoldDB" id="A0A8S9SCB4"/>
<gene>
    <name evidence="2" type="ORF">F2Q69_00036900</name>
</gene>
<feature type="compositionally biased region" description="Basic and acidic residues" evidence="1">
    <location>
        <begin position="18"/>
        <end position="30"/>
    </location>
</feature>
<dbReference type="Proteomes" id="UP000712600">
    <property type="component" value="Unassembled WGS sequence"/>
</dbReference>
<feature type="compositionally biased region" description="Basic and acidic residues" evidence="1">
    <location>
        <begin position="1"/>
        <end position="11"/>
    </location>
</feature>
<sequence length="56" mass="5995">MGEGRGRDRGYRSGGGCRYERDCGGRREDGGDGYSGSPPWQPSGVFVVASVAERKL</sequence>
<protein>
    <submittedName>
        <fullName evidence="2">Uncharacterized protein</fullName>
    </submittedName>
</protein>
<feature type="region of interest" description="Disordered" evidence="1">
    <location>
        <begin position="1"/>
        <end position="43"/>
    </location>
</feature>